<protein>
    <recommendedName>
        <fullName evidence="1">DUF6873 domain-containing protein</fullName>
    </recommendedName>
</protein>
<dbReference type="EMBL" id="JACRWE010000003">
    <property type="protein sequence ID" value="MBC5996721.1"/>
    <property type="molecule type" value="Genomic_DNA"/>
</dbReference>
<keyword evidence="3" id="KW-1185">Reference proteome</keyword>
<name>A0ABR7JP72_9FIRM</name>
<feature type="domain" description="DUF6873" evidence="1">
    <location>
        <begin position="18"/>
        <end position="245"/>
    </location>
</feature>
<organism evidence="2 3">
    <name type="scientific">Romboutsia faecis</name>
    <dbReference type="NCBI Taxonomy" id="2764597"/>
    <lineage>
        <taxon>Bacteria</taxon>
        <taxon>Bacillati</taxon>
        <taxon>Bacillota</taxon>
        <taxon>Clostridia</taxon>
        <taxon>Peptostreptococcales</taxon>
        <taxon>Peptostreptococcaceae</taxon>
        <taxon>Romboutsia</taxon>
    </lineage>
</organism>
<proteinExistence type="predicted"/>
<evidence type="ECO:0000313" key="2">
    <source>
        <dbReference type="EMBL" id="MBC5996721.1"/>
    </source>
</evidence>
<dbReference type="Pfam" id="PF21778">
    <property type="entry name" value="DUF6873"/>
    <property type="match status" value="1"/>
</dbReference>
<sequence>MKYVKESFITKEKLSLAIVDKRITIDMENKLRNYNINIIKTPYCDGTYNAIKYHPDISVCKLNDNNIVVAPNVYSYYNDILSNYNFNVIKGNSTISNKYPNNIQYNVAILGNYAIHNFKYTDNIILEYLDRFNIKKINVKQGYSKCSICIVDENSLITSDEGIHKEVIKYGIDSLLIEKGYIDLFDLDYGFIGGCSGLISKDTLSFFGDIKKHPDYNKILEFVNKKNKKIVSLSNENLLDLGSLIPLCTI</sequence>
<accession>A0ABR7JP72</accession>
<comment type="caution">
    <text evidence="2">The sequence shown here is derived from an EMBL/GenBank/DDBJ whole genome shotgun (WGS) entry which is preliminary data.</text>
</comment>
<reference evidence="2 3" key="1">
    <citation type="submission" date="2020-08" db="EMBL/GenBank/DDBJ databases">
        <authorList>
            <person name="Liu C."/>
            <person name="Sun Q."/>
        </authorList>
    </citation>
    <scope>NUCLEOTIDE SEQUENCE [LARGE SCALE GENOMIC DNA]</scope>
    <source>
        <strain evidence="2 3">NSJ-18</strain>
    </source>
</reference>
<dbReference type="RefSeq" id="WP_153971275.1">
    <property type="nucleotide sequence ID" value="NZ_JACRWE010000003.1"/>
</dbReference>
<evidence type="ECO:0000313" key="3">
    <source>
        <dbReference type="Proteomes" id="UP000609849"/>
    </source>
</evidence>
<dbReference type="Proteomes" id="UP000609849">
    <property type="component" value="Unassembled WGS sequence"/>
</dbReference>
<evidence type="ECO:0000259" key="1">
    <source>
        <dbReference type="Pfam" id="PF21778"/>
    </source>
</evidence>
<dbReference type="InterPro" id="IPR049238">
    <property type="entry name" value="DUF6873"/>
</dbReference>
<gene>
    <name evidence="2" type="ORF">H8923_08105</name>
</gene>